<organism evidence="2 3">
    <name type="scientific">Pseudomonas gregormendelii</name>
    <dbReference type="NCBI Taxonomy" id="1628277"/>
    <lineage>
        <taxon>Bacteria</taxon>
        <taxon>Pseudomonadati</taxon>
        <taxon>Pseudomonadota</taxon>
        <taxon>Gammaproteobacteria</taxon>
        <taxon>Pseudomonadales</taxon>
        <taxon>Pseudomonadaceae</taxon>
        <taxon>Pseudomonas</taxon>
    </lineage>
</organism>
<keyword evidence="3" id="KW-1185">Reference proteome</keyword>
<dbReference type="Pfam" id="PF09511">
    <property type="entry name" value="RNA_lig_T4_1"/>
    <property type="match status" value="1"/>
</dbReference>
<gene>
    <name evidence="2" type="ORF">IMW75_24850</name>
</gene>
<protein>
    <submittedName>
        <fullName evidence="2">2'-5' RNA ligase</fullName>
    </submittedName>
</protein>
<evidence type="ECO:0000313" key="2">
    <source>
        <dbReference type="EMBL" id="MBN3968486.1"/>
    </source>
</evidence>
<dbReference type="Proteomes" id="UP000772591">
    <property type="component" value="Unassembled WGS sequence"/>
</dbReference>
<dbReference type="Gene3D" id="1.10.3550.20">
    <property type="match status" value="1"/>
</dbReference>
<name>A0ABS3ANV7_9PSED</name>
<sequence>MLGQKSAIRPGSIFNRQGGSVFNQRQHSGTFNSAEALECRGIAFDRNGQIISRPLHKFFNVGEKQWLAPNMLLGRDDIAAVFEKLDGSMIATAWVDGGLHWRSKKSFDSEVVKLTITFLEQPENEHIKSFAQNVASNGMTAIFEITHPEAQIVVAQDRPALRLLHVRDNTSGQYVMLDPGHPIHALIDRFNVPMVARFDGLSLSHAMNSLDLMQGQEGYVIQFKNGDMVKLKCPWYQRLHNSVSMMRERDIARLALNEELDDVKGALGEVGIDLKGVNEVESRLKNILSAIMDEVDEIYEKGRHLCRKGFAIANNGHPLFGLAMQRYQGKEVTLIEWYSRSRLKQDFGFRNLGNGALTEAFAEHSA</sequence>
<keyword evidence="2" id="KW-0436">Ligase</keyword>
<accession>A0ABS3ANV7</accession>
<feature type="domain" description="T4 RNA ligase 1-like N-terminal" evidence="1">
    <location>
        <begin position="38"/>
        <end position="236"/>
    </location>
</feature>
<comment type="caution">
    <text evidence="2">The sequence shown here is derived from an EMBL/GenBank/DDBJ whole genome shotgun (WGS) entry which is preliminary data.</text>
</comment>
<dbReference type="GO" id="GO:0016874">
    <property type="term" value="F:ligase activity"/>
    <property type="evidence" value="ECO:0007669"/>
    <property type="project" value="UniProtKB-KW"/>
</dbReference>
<dbReference type="EMBL" id="JADEVO010000054">
    <property type="protein sequence ID" value="MBN3968486.1"/>
    <property type="molecule type" value="Genomic_DNA"/>
</dbReference>
<proteinExistence type="predicted"/>
<reference evidence="2 3" key="1">
    <citation type="journal article" date="2021" name="Int. J. Syst. Evol. Microbiol.">
        <title>Pseudomonas piscium sp. nov., Pseudomonas pisciculturae sp. nov., Pseudomonas mucoides sp. nov. and Pseudomonas neuropathica sp. nov. isolated from rainbow trout.</title>
        <authorList>
            <person name="Duman M."/>
            <person name="Mulet M."/>
            <person name="Altun S."/>
            <person name="Saticioglu I.B."/>
            <person name="Gomila M."/>
            <person name="Lalucat J."/>
            <person name="Garcia-Valdes E."/>
        </authorList>
    </citation>
    <scope>NUCLEOTIDE SEQUENCE [LARGE SCALE GENOMIC DNA]</scope>
    <source>
        <strain evidence="2 3">LMG 28632</strain>
    </source>
</reference>
<dbReference type="RefSeq" id="WP_205894049.1">
    <property type="nucleotide sequence ID" value="NZ_JADEVO010000054.1"/>
</dbReference>
<evidence type="ECO:0000259" key="1">
    <source>
        <dbReference type="Pfam" id="PF09511"/>
    </source>
</evidence>
<dbReference type="InterPro" id="IPR019039">
    <property type="entry name" value="T4-Rnl1-like_N"/>
</dbReference>
<evidence type="ECO:0000313" key="3">
    <source>
        <dbReference type="Proteomes" id="UP000772591"/>
    </source>
</evidence>